<reference evidence="2 3" key="1">
    <citation type="submission" date="2019-09" db="EMBL/GenBank/DDBJ databases">
        <authorList>
            <person name="Leyn A S."/>
        </authorList>
    </citation>
    <scope>NUCLEOTIDE SEQUENCE [LARGE SCALE GENOMIC DNA]</scope>
    <source>
        <strain evidence="2">AA231_1</strain>
    </source>
</reference>
<evidence type="ECO:0000256" key="1">
    <source>
        <dbReference type="SAM" id="MobiDB-lite"/>
    </source>
</evidence>
<dbReference type="EMBL" id="CABVGP010000001">
    <property type="protein sequence ID" value="VVJ16261.1"/>
    <property type="molecule type" value="Genomic_DNA"/>
</dbReference>
<sequence>MPGLQLEAGQPAHQVQLGRPDVALRAASEPGFATLAELEVVRHQVLAHRVVGVHADVPLLGREHQRVLPRREAAQFGNAQLDHEPAAGVQVPGRVAEALDLLVLGEQVPDRVEDQVDQRKAARSRGRRHVADDHREVRLLPQSAEHRLGQFDAGDGHSLRGQRDGDASGADGELEHPPAAGQRGEAVHSRVHDLGREHAAARGVVAFGGLDVPDVFLQHTSTLVGTPMVVQRLKLARFRAGI</sequence>
<feature type="compositionally biased region" description="Basic and acidic residues" evidence="1">
    <location>
        <begin position="129"/>
        <end position="166"/>
    </location>
</feature>
<feature type="region of interest" description="Disordered" evidence="1">
    <location>
        <begin position="114"/>
        <end position="190"/>
    </location>
</feature>
<gene>
    <name evidence="2" type="ORF">AA23TX_01282</name>
</gene>
<name>A0A6I8LGR8_9PSEU</name>
<proteinExistence type="predicted"/>
<accession>A0A6I8LGR8</accession>
<keyword evidence="3" id="KW-1185">Reference proteome</keyword>
<dbReference type="Proteomes" id="UP000399805">
    <property type="component" value="Unassembled WGS sequence"/>
</dbReference>
<protein>
    <submittedName>
        <fullName evidence="2">Uncharacterized protein</fullName>
    </submittedName>
</protein>
<evidence type="ECO:0000313" key="2">
    <source>
        <dbReference type="EMBL" id="VVJ16261.1"/>
    </source>
</evidence>
<organism evidence="2 3">
    <name type="scientific">Amycolatopsis camponoti</name>
    <dbReference type="NCBI Taxonomy" id="2606593"/>
    <lineage>
        <taxon>Bacteria</taxon>
        <taxon>Bacillati</taxon>
        <taxon>Actinomycetota</taxon>
        <taxon>Actinomycetes</taxon>
        <taxon>Pseudonocardiales</taxon>
        <taxon>Pseudonocardiaceae</taxon>
        <taxon>Amycolatopsis</taxon>
    </lineage>
</organism>
<dbReference type="AlphaFoldDB" id="A0A6I8LGR8"/>
<evidence type="ECO:0000313" key="3">
    <source>
        <dbReference type="Proteomes" id="UP000399805"/>
    </source>
</evidence>